<keyword evidence="2" id="KW-1185">Reference proteome</keyword>
<dbReference type="EMBL" id="JBHTKA010000003">
    <property type="protein sequence ID" value="MFD1000210.1"/>
    <property type="molecule type" value="Genomic_DNA"/>
</dbReference>
<evidence type="ECO:0000313" key="1">
    <source>
        <dbReference type="EMBL" id="MFD1000210.1"/>
    </source>
</evidence>
<evidence type="ECO:0000313" key="2">
    <source>
        <dbReference type="Proteomes" id="UP001597112"/>
    </source>
</evidence>
<name>A0ABW3K1U5_9BACT</name>
<dbReference type="Proteomes" id="UP001597112">
    <property type="component" value="Unassembled WGS sequence"/>
</dbReference>
<organism evidence="1 2">
    <name type="scientific">Ohtaekwangia kribbensis</name>
    <dbReference type="NCBI Taxonomy" id="688913"/>
    <lineage>
        <taxon>Bacteria</taxon>
        <taxon>Pseudomonadati</taxon>
        <taxon>Bacteroidota</taxon>
        <taxon>Cytophagia</taxon>
        <taxon>Cytophagales</taxon>
        <taxon>Fulvivirgaceae</taxon>
        <taxon>Ohtaekwangia</taxon>
    </lineage>
</organism>
<proteinExistence type="predicted"/>
<dbReference type="RefSeq" id="WP_377579607.1">
    <property type="nucleotide sequence ID" value="NZ_JBHTKA010000003.1"/>
</dbReference>
<protein>
    <submittedName>
        <fullName evidence="1">Uncharacterized protein</fullName>
    </submittedName>
</protein>
<accession>A0ABW3K1U5</accession>
<gene>
    <name evidence="1" type="ORF">ACFQ21_12885</name>
</gene>
<reference evidence="2" key="1">
    <citation type="journal article" date="2019" name="Int. J. Syst. Evol. Microbiol.">
        <title>The Global Catalogue of Microorganisms (GCM) 10K type strain sequencing project: providing services to taxonomists for standard genome sequencing and annotation.</title>
        <authorList>
            <consortium name="The Broad Institute Genomics Platform"/>
            <consortium name="The Broad Institute Genome Sequencing Center for Infectious Disease"/>
            <person name="Wu L."/>
            <person name="Ma J."/>
        </authorList>
    </citation>
    <scope>NUCLEOTIDE SEQUENCE [LARGE SCALE GENOMIC DNA]</scope>
    <source>
        <strain evidence="2">CCUG 58938</strain>
    </source>
</reference>
<comment type="caution">
    <text evidence="1">The sequence shown here is derived from an EMBL/GenBank/DDBJ whole genome shotgun (WGS) entry which is preliminary data.</text>
</comment>
<sequence>MEKIQLNPGEIKTIYFYINLKGRVFVKVRNKSGTNKINCWWVKGPFGSIDSVGDIESSAALEIKGLVWGKLKASYADSETIIYVTDKADIASNFPSIEFS</sequence>